<evidence type="ECO:0000313" key="2">
    <source>
        <dbReference type="Proteomes" id="UP000002408"/>
    </source>
</evidence>
<dbReference type="EMBL" id="CP000780">
    <property type="protein sequence ID" value="ABS55704.1"/>
    <property type="molecule type" value="Genomic_DNA"/>
</dbReference>
<sequence length="80" mass="8223" precursor="true">MNMIPQKPGMVIAGAVILMVVLSAGCLGSAVQKPPVPCSVTLVPGQNLTINETQDNAIICAKPGSTFTLELNDSSQVGNQ</sequence>
<name>A7I7J3_METB6</name>
<dbReference type="HOGENOM" id="CLU_2581377_0_0_2"/>
<proteinExistence type="predicted"/>
<dbReference type="KEGG" id="mbn:Mboo_1186"/>
<gene>
    <name evidence="1" type="ordered locus">Mboo_1186</name>
</gene>
<keyword evidence="2" id="KW-1185">Reference proteome</keyword>
<accession>A7I7J3</accession>
<dbReference type="AlphaFoldDB" id="A7I7J3"/>
<evidence type="ECO:0000313" key="1">
    <source>
        <dbReference type="EMBL" id="ABS55704.1"/>
    </source>
</evidence>
<protein>
    <submittedName>
        <fullName evidence="1">Uncharacterized protein</fullName>
    </submittedName>
</protein>
<dbReference type="Proteomes" id="UP000002408">
    <property type="component" value="Chromosome"/>
</dbReference>
<dbReference type="PROSITE" id="PS51257">
    <property type="entry name" value="PROKAR_LIPOPROTEIN"/>
    <property type="match status" value="1"/>
</dbReference>
<organism evidence="1 2">
    <name type="scientific">Methanoregula boonei (strain DSM 21154 / JCM 14090 / 6A8)</name>
    <dbReference type="NCBI Taxonomy" id="456442"/>
    <lineage>
        <taxon>Archaea</taxon>
        <taxon>Methanobacteriati</taxon>
        <taxon>Methanobacteriota</taxon>
        <taxon>Stenosarchaea group</taxon>
        <taxon>Methanomicrobia</taxon>
        <taxon>Methanomicrobiales</taxon>
        <taxon>Methanoregulaceae</taxon>
        <taxon>Methanoregula</taxon>
    </lineage>
</organism>
<reference evidence="2" key="1">
    <citation type="journal article" date="2015" name="Microbiology">
        <title>Genome of Methanoregula boonei 6A8 reveals adaptations to oligotrophic peatland environments.</title>
        <authorList>
            <person name="Braeuer S."/>
            <person name="Cadillo-Quiroz H."/>
            <person name="Kyrpides N."/>
            <person name="Woyke T."/>
            <person name="Goodwin L."/>
            <person name="Detter C."/>
            <person name="Podell S."/>
            <person name="Yavitt J.B."/>
            <person name="Zinder S.H."/>
        </authorList>
    </citation>
    <scope>NUCLEOTIDE SEQUENCE [LARGE SCALE GENOMIC DNA]</scope>
    <source>
        <strain evidence="2">DSM 21154 / JCM 14090 / 6A8</strain>
    </source>
</reference>